<organism evidence="3 4">
    <name type="scientific">Glycocaulis alkaliphilus</name>
    <dbReference type="NCBI Taxonomy" id="1434191"/>
    <lineage>
        <taxon>Bacteria</taxon>
        <taxon>Pseudomonadati</taxon>
        <taxon>Pseudomonadota</taxon>
        <taxon>Alphaproteobacteria</taxon>
        <taxon>Maricaulales</taxon>
        <taxon>Maricaulaceae</taxon>
        <taxon>Glycocaulis</taxon>
    </lineage>
</organism>
<dbReference type="SMART" id="SM00283">
    <property type="entry name" value="MA"/>
    <property type="match status" value="1"/>
</dbReference>
<dbReference type="PANTHER" id="PTHR32089">
    <property type="entry name" value="METHYL-ACCEPTING CHEMOTAXIS PROTEIN MCPB"/>
    <property type="match status" value="1"/>
</dbReference>
<dbReference type="KEGG" id="gak:X907_1994"/>
<dbReference type="GO" id="GO:0006935">
    <property type="term" value="P:chemotaxis"/>
    <property type="evidence" value="ECO:0007669"/>
    <property type="project" value="InterPro"/>
</dbReference>
<dbReference type="Pfam" id="PF00015">
    <property type="entry name" value="MCPsignal"/>
    <property type="match status" value="1"/>
</dbReference>
<evidence type="ECO:0000256" key="1">
    <source>
        <dbReference type="ARBA" id="ARBA00023224"/>
    </source>
</evidence>
<dbReference type="Gene3D" id="6.10.340.10">
    <property type="match status" value="1"/>
</dbReference>
<reference evidence="3 4" key="1">
    <citation type="submission" date="2016-12" db="EMBL/GenBank/DDBJ databases">
        <title>The genome of dimorphic prosthecate Glycocaulis alkaliphilus 6b-8t, isolated from crude oil dictates its adaptability in petroleum environments.</title>
        <authorList>
            <person name="Wu X.-L."/>
            <person name="Geng S."/>
        </authorList>
    </citation>
    <scope>NUCLEOTIDE SEQUENCE [LARGE SCALE GENOMIC DNA]</scope>
    <source>
        <strain evidence="3 4">6B-8</strain>
    </source>
</reference>
<evidence type="ECO:0000313" key="4">
    <source>
        <dbReference type="Proteomes" id="UP000286954"/>
    </source>
</evidence>
<dbReference type="InterPro" id="IPR004089">
    <property type="entry name" value="MCPsignal_dom"/>
</dbReference>
<dbReference type="PROSITE" id="PS50111">
    <property type="entry name" value="CHEMOTAXIS_TRANSDUC_2"/>
    <property type="match status" value="1"/>
</dbReference>
<dbReference type="PRINTS" id="PR00260">
    <property type="entry name" value="CHEMTRNSDUCR"/>
</dbReference>
<dbReference type="PANTHER" id="PTHR32089:SF112">
    <property type="entry name" value="LYSOZYME-LIKE PROTEIN-RELATED"/>
    <property type="match status" value="1"/>
</dbReference>
<dbReference type="PROSITE" id="PS50885">
    <property type="entry name" value="HAMP"/>
    <property type="match status" value="1"/>
</dbReference>
<dbReference type="GO" id="GO:0004888">
    <property type="term" value="F:transmembrane signaling receptor activity"/>
    <property type="evidence" value="ECO:0007669"/>
    <property type="project" value="InterPro"/>
</dbReference>
<dbReference type="InterPro" id="IPR003660">
    <property type="entry name" value="HAMP_dom"/>
</dbReference>
<dbReference type="OrthoDB" id="369026at2"/>
<comment type="similarity">
    <text evidence="2">Belongs to the methyl-accepting chemotaxis (MCP) protein family.</text>
</comment>
<keyword evidence="4" id="KW-1185">Reference proteome</keyword>
<dbReference type="InterPro" id="IPR004090">
    <property type="entry name" value="Chemotax_Me-accpt_rcpt"/>
</dbReference>
<protein>
    <submittedName>
        <fullName evidence="3">Methyl-accepting chemotaxis protein</fullName>
    </submittedName>
</protein>
<name>A0A3T0EBE1_9PROT</name>
<dbReference type="RefSeq" id="WP_127567517.1">
    <property type="nucleotide sequence ID" value="NZ_BMFB01000003.1"/>
</dbReference>
<accession>A0A3T0EBE1</accession>
<dbReference type="Gene3D" id="1.10.287.950">
    <property type="entry name" value="Methyl-accepting chemotaxis protein"/>
    <property type="match status" value="1"/>
</dbReference>
<evidence type="ECO:0000313" key="3">
    <source>
        <dbReference type="EMBL" id="AZU04517.1"/>
    </source>
</evidence>
<proteinExistence type="inferred from homology"/>
<dbReference type="EMBL" id="CP018911">
    <property type="protein sequence ID" value="AZU04517.1"/>
    <property type="molecule type" value="Genomic_DNA"/>
</dbReference>
<gene>
    <name evidence="3" type="ORF">X907_1994</name>
</gene>
<dbReference type="Proteomes" id="UP000286954">
    <property type="component" value="Chromosome"/>
</dbReference>
<dbReference type="GO" id="GO:0007165">
    <property type="term" value="P:signal transduction"/>
    <property type="evidence" value="ECO:0007669"/>
    <property type="project" value="UniProtKB-KW"/>
</dbReference>
<dbReference type="GO" id="GO:0016020">
    <property type="term" value="C:membrane"/>
    <property type="evidence" value="ECO:0007669"/>
    <property type="project" value="InterPro"/>
</dbReference>
<dbReference type="SUPFAM" id="SSF58104">
    <property type="entry name" value="Methyl-accepting chemotaxis protein (MCP) signaling domain"/>
    <property type="match status" value="1"/>
</dbReference>
<evidence type="ECO:0000256" key="2">
    <source>
        <dbReference type="ARBA" id="ARBA00029447"/>
    </source>
</evidence>
<sequence length="564" mass="59608">MRLSNLPIMGKLLLIVAAMAVALVALGSFAIYEIHLVRDSAYRIHTASTEQQRAADMGEALGDIRRFWYLLAVEPGEVESIDSRVREARESFQAEYDALSQGASEGRRQQLAAISAPFDRFVTAFDASVAELRAMRGADREVMQQRVERAVNAARTLGLEARAALDAFQDYEAANELAAYEQAEATVVSARNLMIIGIIAALAAGGAISFLIGRYGIGQPMTRAIGRLDSLAGGDLEVEIAEADRGDEIGVLNKALEAFKQQSITARDLAAAQETESRRKLEQAERVNALTLSFEKEIDEAVATLASAAEELQSTAQSMASTAEESSAETQTVSASTTQTAANVQTVASAAEELTSSIKEVAVQIGRTSGIATDATKRVDEALSRIDVLVNAASAIDEVAALISAVTEQTKLLALNATIEAARAGEAGKGFAVVANEVKQLAEQTEKATATVIEQIRAIQEGTETAVTAVRSIEQVVDEVSQISTAVASSAEEQVAVTGEISRNVNEAAQGAEAVSRSLGGLEQAAGTTAAAANQLAMTASQVAERSERIKSDIQRYIRDVQAA</sequence>
<keyword evidence="1" id="KW-0807">Transducer</keyword>
<dbReference type="AlphaFoldDB" id="A0A3T0EBE1"/>